<dbReference type="EMBL" id="PYSG01000002">
    <property type="protein sequence ID" value="PTA51561.1"/>
    <property type="molecule type" value="Genomic_DNA"/>
</dbReference>
<accession>A0ABX5HXD0</accession>
<proteinExistence type="predicted"/>
<keyword evidence="2" id="KW-1185">Reference proteome</keyword>
<gene>
    <name evidence="1" type="ORF">C9I43_14190</name>
</gene>
<evidence type="ECO:0000313" key="2">
    <source>
        <dbReference type="Proteomes" id="UP000240506"/>
    </source>
</evidence>
<reference evidence="1 2" key="1">
    <citation type="submission" date="2018-04" db="EMBL/GenBank/DDBJ databases">
        <title>Genomic sequence of a freshwater isolate of Shewanella morhuae.</title>
        <authorList>
            <person name="Castillo D.E."/>
            <person name="Gram L."/>
        </authorList>
    </citation>
    <scope>NUCLEOTIDE SEQUENCE [LARGE SCALE GENOMIC DNA]</scope>
    <source>
        <strain evidence="1 2">CW7</strain>
    </source>
</reference>
<evidence type="ECO:0000313" key="1">
    <source>
        <dbReference type="EMBL" id="PTA51561.1"/>
    </source>
</evidence>
<dbReference type="Proteomes" id="UP000240506">
    <property type="component" value="Unassembled WGS sequence"/>
</dbReference>
<sequence length="82" mass="9376">MTVRGRAAFSRLTHRDMGNVIMMSGTSLTCDRGICTSMCSRFHVRAYRDVLQQYPYLTASSPSMALVHKLRNPRFLFTESLE</sequence>
<protein>
    <submittedName>
        <fullName evidence="1">Uncharacterized protein</fullName>
    </submittedName>
</protein>
<comment type="caution">
    <text evidence="1">The sequence shown here is derived from an EMBL/GenBank/DDBJ whole genome shotgun (WGS) entry which is preliminary data.</text>
</comment>
<name>A0ABX5HXD0_9GAMM</name>
<organism evidence="1 2">
    <name type="scientific">Shewanella morhuae</name>
    <dbReference type="NCBI Taxonomy" id="365591"/>
    <lineage>
        <taxon>Bacteria</taxon>
        <taxon>Pseudomonadati</taxon>
        <taxon>Pseudomonadota</taxon>
        <taxon>Gammaproteobacteria</taxon>
        <taxon>Alteromonadales</taxon>
        <taxon>Shewanellaceae</taxon>
        <taxon>Shewanella</taxon>
    </lineage>
</organism>